<feature type="coiled-coil region" evidence="7">
    <location>
        <begin position="33"/>
        <end position="60"/>
    </location>
</feature>
<dbReference type="PANTHER" id="PTHR14582:SF1">
    <property type="entry name" value="CENTROMERE PROTEIN O"/>
    <property type="match status" value="1"/>
</dbReference>
<dbReference type="Pfam" id="PF09496">
    <property type="entry name" value="CENP-O"/>
    <property type="match status" value="1"/>
</dbReference>
<dbReference type="InterPro" id="IPR018464">
    <property type="entry name" value="CENP-O"/>
</dbReference>
<dbReference type="OrthoDB" id="10050372at2759"/>
<accession>A0A8H6AIA0</accession>
<keyword evidence="4" id="KW-0158">Chromosome</keyword>
<reference evidence="8 9" key="1">
    <citation type="journal article" date="2020" name="Phytopathology">
        <title>A high-quality genome resource of Botrytis fragariae, a new and rapidly spreading fungal pathogen causing strawberry gray mold in the U.S.A.</title>
        <authorList>
            <person name="Wu Y."/>
            <person name="Saski C.A."/>
            <person name="Schnabel G."/>
            <person name="Xiao S."/>
            <person name="Hu M."/>
        </authorList>
    </citation>
    <scope>NUCLEOTIDE SEQUENCE [LARGE SCALE GENOMIC DNA]</scope>
    <source>
        <strain evidence="8 9">BVB16</strain>
    </source>
</reference>
<keyword evidence="7" id="KW-0175">Coiled coil</keyword>
<dbReference type="GO" id="GO:0031511">
    <property type="term" value="C:Mis6-Sim4 complex"/>
    <property type="evidence" value="ECO:0007669"/>
    <property type="project" value="TreeGrafter"/>
</dbReference>
<gene>
    <name evidence="8" type="ORF">Bfra_007014</name>
</gene>
<keyword evidence="5" id="KW-0539">Nucleus</keyword>
<dbReference type="GeneID" id="59261077"/>
<evidence type="ECO:0000313" key="8">
    <source>
        <dbReference type="EMBL" id="KAF5867816.1"/>
    </source>
</evidence>
<evidence type="ECO:0000256" key="4">
    <source>
        <dbReference type="ARBA" id="ARBA00022454"/>
    </source>
</evidence>
<proteinExistence type="inferred from homology"/>
<dbReference type="EMBL" id="JABFCT010000026">
    <property type="protein sequence ID" value="KAF5867816.1"/>
    <property type="molecule type" value="Genomic_DNA"/>
</dbReference>
<protein>
    <submittedName>
        <fullName evidence="8">Putative cenp-o kinetochore centromere component protein</fullName>
    </submittedName>
</protein>
<dbReference type="GO" id="GO:0005634">
    <property type="term" value="C:nucleus"/>
    <property type="evidence" value="ECO:0007669"/>
    <property type="project" value="UniProtKB-SubCell"/>
</dbReference>
<organism evidence="8 9">
    <name type="scientific">Botrytis fragariae</name>
    <dbReference type="NCBI Taxonomy" id="1964551"/>
    <lineage>
        <taxon>Eukaryota</taxon>
        <taxon>Fungi</taxon>
        <taxon>Dikarya</taxon>
        <taxon>Ascomycota</taxon>
        <taxon>Pezizomycotina</taxon>
        <taxon>Leotiomycetes</taxon>
        <taxon>Helotiales</taxon>
        <taxon>Sclerotiniaceae</taxon>
        <taxon>Botrytis</taxon>
    </lineage>
</organism>
<dbReference type="Proteomes" id="UP000531561">
    <property type="component" value="Unassembled WGS sequence"/>
</dbReference>
<comment type="similarity">
    <text evidence="3">Belongs to the CENP-O/MCM21 family.</text>
</comment>
<keyword evidence="9" id="KW-1185">Reference proteome</keyword>
<evidence type="ECO:0000256" key="2">
    <source>
        <dbReference type="ARBA" id="ARBA00004584"/>
    </source>
</evidence>
<evidence type="ECO:0000256" key="7">
    <source>
        <dbReference type="SAM" id="Coils"/>
    </source>
</evidence>
<evidence type="ECO:0000256" key="6">
    <source>
        <dbReference type="ARBA" id="ARBA00023328"/>
    </source>
</evidence>
<evidence type="ECO:0000256" key="3">
    <source>
        <dbReference type="ARBA" id="ARBA00007321"/>
    </source>
</evidence>
<evidence type="ECO:0000313" key="9">
    <source>
        <dbReference type="Proteomes" id="UP000531561"/>
    </source>
</evidence>
<evidence type="ECO:0000256" key="1">
    <source>
        <dbReference type="ARBA" id="ARBA00004123"/>
    </source>
</evidence>
<name>A0A8H6AIA0_9HELO</name>
<sequence>MRSSRSSPQSVGFNSNSNMDITEEIISPQDAAGIELDNEIASLQEQIASLKDQRRLQTATILSSQASKSILSNLRKSSSKTKSAQFTTPTDSDPLLATSVAQTTHNLENLYRACASITSFQIKDPDPNAVDNGHILGLRIEASSSGKFVRPYYIMLNKPYSGSAALRIHRHTVPPCIPLASLAAKYLPAPKVAEGIVKEKRQDLTAFVRKLRREITGYHLRVASIKHLRKGFSLDEKLSRKGKEKEREIADISAADAEAKQVRIEWIDGKVGRCVVGMNGEVVKCVIIGEDGRDRETERRVLGGDKRMEGIADRLMEEALLEILEGTKTLRLSRVLCSYQNCSFLTICFIFPWLSQQCTFDHCRSGDARSSDQSYSVPALGEFNWPYSSVNTAFSSVGCTKSDSSSIKLLAVFTVLFPYIPTFNYTEDVRFAMAINKAQ</sequence>
<dbReference type="AlphaFoldDB" id="A0A8H6AIA0"/>
<comment type="subcellular location">
    <subcellularLocation>
        <location evidence="2">Chromosome</location>
        <location evidence="2">Centromere</location>
    </subcellularLocation>
    <subcellularLocation>
        <location evidence="1">Nucleus</location>
    </subcellularLocation>
</comment>
<dbReference type="PANTHER" id="PTHR14582">
    <property type="entry name" value="INNER KINETOCHORE SUBUNIT MAL2"/>
    <property type="match status" value="1"/>
</dbReference>
<keyword evidence="6" id="KW-0137">Centromere</keyword>
<comment type="caution">
    <text evidence="8">The sequence shown here is derived from an EMBL/GenBank/DDBJ whole genome shotgun (WGS) entry which is preliminary data.</text>
</comment>
<dbReference type="RefSeq" id="XP_037186765.1">
    <property type="nucleotide sequence ID" value="XM_037337385.1"/>
</dbReference>
<evidence type="ECO:0000256" key="5">
    <source>
        <dbReference type="ARBA" id="ARBA00023242"/>
    </source>
</evidence>